<dbReference type="Pfam" id="PF04351">
    <property type="entry name" value="PilP"/>
    <property type="match status" value="1"/>
</dbReference>
<dbReference type="Gene3D" id="2.30.30.830">
    <property type="match status" value="1"/>
</dbReference>
<dbReference type="PATRIC" id="fig|2746.7.peg.3666"/>
<organism evidence="1 2">
    <name type="scientific">Halomonas elongata</name>
    <dbReference type="NCBI Taxonomy" id="2746"/>
    <lineage>
        <taxon>Bacteria</taxon>
        <taxon>Pseudomonadati</taxon>
        <taxon>Pseudomonadota</taxon>
        <taxon>Gammaproteobacteria</taxon>
        <taxon>Oceanospirillales</taxon>
        <taxon>Halomonadaceae</taxon>
        <taxon>Halomonas</taxon>
    </lineage>
</organism>
<proteinExistence type="predicted"/>
<reference evidence="1 2" key="1">
    <citation type="submission" date="2016-06" db="EMBL/GenBank/DDBJ databases">
        <title>Genome sequence of halotolerant plant growth promoting strain of Halomonas elongata HEK1 isolated from salterns of Rann of Kutch, Gujarat, India.</title>
        <authorList>
            <person name="Gaba S."/>
            <person name="Singh R.N."/>
            <person name="Abrol S."/>
            <person name="Kaushik R."/>
            <person name="Saxena A.K."/>
        </authorList>
    </citation>
    <scope>NUCLEOTIDE SEQUENCE [LARGE SCALE GENOMIC DNA]</scope>
    <source>
        <strain evidence="1 2">HEK1</strain>
    </source>
</reference>
<dbReference type="EMBL" id="MAJD01000002">
    <property type="protein sequence ID" value="OBX34506.1"/>
    <property type="molecule type" value="Genomic_DNA"/>
</dbReference>
<dbReference type="AlphaFoldDB" id="A0A1B8NWW1"/>
<dbReference type="InterPro" id="IPR007446">
    <property type="entry name" value="PilP"/>
</dbReference>
<evidence type="ECO:0000313" key="1">
    <source>
        <dbReference type="EMBL" id="OBX34506.1"/>
    </source>
</evidence>
<comment type="caution">
    <text evidence="1">The sequence shown here is derived from an EMBL/GenBank/DDBJ whole genome shotgun (WGS) entry which is preliminary data.</text>
</comment>
<accession>A0A1B8NWW1</accession>
<sequence length="171" mass="17632">MMRWGRVGALGLGALSVGCHDAGLEELEQRLLAWRADAAAPAVKGVSAAPTPAPESYRFVDASGLFSTGESEGEGGIMEAEGPSGSTARPSLEQVALEALTLVGTLSASGAAWALVRTPEGTVHRLGVGSRLGRHRGRIVAISGAAVHLVERRPDGNGGWIERDVTLELDG</sequence>
<name>A0A1B8NWW1_HALEL</name>
<gene>
    <name evidence="1" type="ORF">A8U91_03562</name>
</gene>
<protein>
    <submittedName>
        <fullName evidence="1">Pilus assembly protein, PilP</fullName>
    </submittedName>
</protein>
<dbReference type="PROSITE" id="PS51257">
    <property type="entry name" value="PROKAR_LIPOPROTEIN"/>
    <property type="match status" value="1"/>
</dbReference>
<dbReference type="Proteomes" id="UP000092504">
    <property type="component" value="Unassembled WGS sequence"/>
</dbReference>
<evidence type="ECO:0000313" key="2">
    <source>
        <dbReference type="Proteomes" id="UP000092504"/>
    </source>
</evidence>